<organism evidence="3 4">
    <name type="scientific">Silurus asotus</name>
    <name type="common">Amur catfish</name>
    <name type="synonym">Parasilurus asotus</name>
    <dbReference type="NCBI Taxonomy" id="30991"/>
    <lineage>
        <taxon>Eukaryota</taxon>
        <taxon>Metazoa</taxon>
        <taxon>Chordata</taxon>
        <taxon>Craniata</taxon>
        <taxon>Vertebrata</taxon>
        <taxon>Euteleostomi</taxon>
        <taxon>Actinopterygii</taxon>
        <taxon>Neopterygii</taxon>
        <taxon>Teleostei</taxon>
        <taxon>Ostariophysi</taxon>
        <taxon>Siluriformes</taxon>
        <taxon>Siluridae</taxon>
        <taxon>Silurus</taxon>
    </lineage>
</organism>
<feature type="non-terminal residue" evidence="3">
    <location>
        <position position="92"/>
    </location>
</feature>
<dbReference type="AlphaFoldDB" id="A0AAD5FVB3"/>
<comment type="caution">
    <text evidence="3">The sequence shown here is derived from an EMBL/GenBank/DDBJ whole genome shotgun (WGS) entry which is preliminary data.</text>
</comment>
<name>A0AAD5FVB3_SILAS</name>
<dbReference type="InterPro" id="IPR019139">
    <property type="entry name" value="LRRFIP1/2"/>
</dbReference>
<dbReference type="GO" id="GO:0006355">
    <property type="term" value="P:regulation of DNA-templated transcription"/>
    <property type="evidence" value="ECO:0007669"/>
    <property type="project" value="InterPro"/>
</dbReference>
<evidence type="ECO:0000313" key="3">
    <source>
        <dbReference type="EMBL" id="KAI5629803.1"/>
    </source>
</evidence>
<evidence type="ECO:0000256" key="1">
    <source>
        <dbReference type="ARBA" id="ARBA00008275"/>
    </source>
</evidence>
<comment type="similarity">
    <text evidence="1">Belongs to the LRRFIP family.</text>
</comment>
<proteinExistence type="inferred from homology"/>
<evidence type="ECO:0000313" key="4">
    <source>
        <dbReference type="Proteomes" id="UP001205998"/>
    </source>
</evidence>
<keyword evidence="2" id="KW-0175">Coiled coil</keyword>
<sequence>MNFQVFLAVDEEKHQMAAETIVQLECEKVHLSIEVKSLWESVQEMGNLLCETNRDYKKLTEDFESSREAHSMLQVEYDEFQTNVLHKEEFLK</sequence>
<evidence type="ECO:0000256" key="2">
    <source>
        <dbReference type="ARBA" id="ARBA00023054"/>
    </source>
</evidence>
<accession>A0AAD5FVB3</accession>
<dbReference type="Gene3D" id="1.20.5.4090">
    <property type="match status" value="1"/>
</dbReference>
<dbReference type="EMBL" id="MU533135">
    <property type="protein sequence ID" value="KAI5629803.1"/>
    <property type="molecule type" value="Genomic_DNA"/>
</dbReference>
<protein>
    <submittedName>
        <fullName evidence="3">Uncharacterized protein</fullName>
    </submittedName>
</protein>
<reference evidence="3" key="1">
    <citation type="submission" date="2018-07" db="EMBL/GenBank/DDBJ databases">
        <title>Comparative genomics of catfishes provides insights into carnivory and benthic adaptation.</title>
        <authorList>
            <person name="Zhang Y."/>
            <person name="Wang D."/>
            <person name="Peng Z."/>
            <person name="Zheng S."/>
            <person name="Shao F."/>
            <person name="Tao W."/>
        </authorList>
    </citation>
    <scope>NUCLEOTIDE SEQUENCE</scope>
    <source>
        <strain evidence="3">Chongqing</strain>
    </source>
</reference>
<keyword evidence="4" id="KW-1185">Reference proteome</keyword>
<gene>
    <name evidence="3" type="ORF">C0J50_12666</name>
</gene>
<dbReference type="Proteomes" id="UP001205998">
    <property type="component" value="Unassembled WGS sequence"/>
</dbReference>
<dbReference type="Pfam" id="PF09738">
    <property type="entry name" value="LRRFIP"/>
    <property type="match status" value="1"/>
</dbReference>